<sequence>MIILEKFRLRKLKGSAKTDAENKLLPNLSNSDVQTEVSSENDKSCGTAEVVSSFQKLGLREEVIRAVDQCVGVPEVLDDNSVVLSSGRTLAWLLPLVQPIFWKPNVLLWQKGRDCFGSRSGQP</sequence>
<dbReference type="EMBL" id="JANJYJ010000005">
    <property type="protein sequence ID" value="KAK3212219.1"/>
    <property type="molecule type" value="Genomic_DNA"/>
</dbReference>
<gene>
    <name evidence="1" type="ORF">Dsin_016925</name>
</gene>
<protein>
    <submittedName>
        <fullName evidence="1">Uncharacterized protein</fullName>
    </submittedName>
</protein>
<reference evidence="1" key="1">
    <citation type="journal article" date="2023" name="Plant J.">
        <title>Genome sequences and population genomics provide insights into the demographic history, inbreeding, and mutation load of two 'living fossil' tree species of Dipteronia.</title>
        <authorList>
            <person name="Feng Y."/>
            <person name="Comes H.P."/>
            <person name="Chen J."/>
            <person name="Zhu S."/>
            <person name="Lu R."/>
            <person name="Zhang X."/>
            <person name="Li P."/>
            <person name="Qiu J."/>
            <person name="Olsen K.M."/>
            <person name="Qiu Y."/>
        </authorList>
    </citation>
    <scope>NUCLEOTIDE SEQUENCE</scope>
    <source>
        <strain evidence="1">NBL</strain>
    </source>
</reference>
<proteinExistence type="predicted"/>
<dbReference type="AlphaFoldDB" id="A0AAE0AEB5"/>
<name>A0AAE0AEB5_9ROSI</name>
<accession>A0AAE0AEB5</accession>
<organism evidence="1 2">
    <name type="scientific">Dipteronia sinensis</name>
    <dbReference type="NCBI Taxonomy" id="43782"/>
    <lineage>
        <taxon>Eukaryota</taxon>
        <taxon>Viridiplantae</taxon>
        <taxon>Streptophyta</taxon>
        <taxon>Embryophyta</taxon>
        <taxon>Tracheophyta</taxon>
        <taxon>Spermatophyta</taxon>
        <taxon>Magnoliopsida</taxon>
        <taxon>eudicotyledons</taxon>
        <taxon>Gunneridae</taxon>
        <taxon>Pentapetalae</taxon>
        <taxon>rosids</taxon>
        <taxon>malvids</taxon>
        <taxon>Sapindales</taxon>
        <taxon>Sapindaceae</taxon>
        <taxon>Hippocastanoideae</taxon>
        <taxon>Acereae</taxon>
        <taxon>Dipteronia</taxon>
    </lineage>
</organism>
<evidence type="ECO:0000313" key="2">
    <source>
        <dbReference type="Proteomes" id="UP001281410"/>
    </source>
</evidence>
<dbReference type="Proteomes" id="UP001281410">
    <property type="component" value="Unassembled WGS sequence"/>
</dbReference>
<comment type="caution">
    <text evidence="1">The sequence shown here is derived from an EMBL/GenBank/DDBJ whole genome shotgun (WGS) entry which is preliminary data.</text>
</comment>
<evidence type="ECO:0000313" key="1">
    <source>
        <dbReference type="EMBL" id="KAK3212219.1"/>
    </source>
</evidence>
<keyword evidence="2" id="KW-1185">Reference proteome</keyword>